<evidence type="ECO:0000256" key="1">
    <source>
        <dbReference type="SAM" id="Phobius"/>
    </source>
</evidence>
<keyword evidence="1" id="KW-1133">Transmembrane helix</keyword>
<protein>
    <submittedName>
        <fullName evidence="2">Uncharacterized protein</fullName>
    </submittedName>
</protein>
<name>A0A0A2C442_PROMR</name>
<evidence type="ECO:0000313" key="2">
    <source>
        <dbReference type="EMBL" id="KGG19660.1"/>
    </source>
</evidence>
<evidence type="ECO:0000313" key="3">
    <source>
        <dbReference type="Proteomes" id="UP000030392"/>
    </source>
</evidence>
<dbReference type="AlphaFoldDB" id="A0A0A2C442"/>
<dbReference type="EMBL" id="JNAX01000015">
    <property type="protein sequence ID" value="KGG19660.1"/>
    <property type="molecule type" value="Genomic_DNA"/>
</dbReference>
<organism evidence="2 3">
    <name type="scientific">Prochlorococcus marinus str. PAC1</name>
    <dbReference type="NCBI Taxonomy" id="59924"/>
    <lineage>
        <taxon>Bacteria</taxon>
        <taxon>Bacillati</taxon>
        <taxon>Cyanobacteriota</taxon>
        <taxon>Cyanophyceae</taxon>
        <taxon>Synechococcales</taxon>
        <taxon>Prochlorococcaceae</taxon>
        <taxon>Prochlorococcus</taxon>
    </lineage>
</organism>
<dbReference type="Proteomes" id="UP000030392">
    <property type="component" value="Unassembled WGS sequence"/>
</dbReference>
<keyword evidence="1" id="KW-0812">Transmembrane</keyword>
<feature type="transmembrane region" description="Helical" evidence="1">
    <location>
        <begin position="16"/>
        <end position="35"/>
    </location>
</feature>
<accession>A0A0A2C442</accession>
<reference evidence="3" key="1">
    <citation type="journal article" date="2014" name="Sci. Data">
        <title>Genomes of diverse isolates of the marine cyanobacterium Prochlorococcus.</title>
        <authorList>
            <person name="Biller S."/>
            <person name="Berube P."/>
            <person name="Thompson J."/>
            <person name="Kelly L."/>
            <person name="Roggensack S."/>
            <person name="Awad L."/>
            <person name="Roache-Johnson K."/>
            <person name="Ding H."/>
            <person name="Giovannoni S.J."/>
            <person name="Moore L.R."/>
            <person name="Chisholm S.W."/>
        </authorList>
    </citation>
    <scope>NUCLEOTIDE SEQUENCE [LARGE SCALE GENOMIC DNA]</scope>
    <source>
        <strain evidence="3">PAC1</strain>
    </source>
</reference>
<comment type="caution">
    <text evidence="2">The sequence shown here is derived from an EMBL/GenBank/DDBJ whole genome shotgun (WGS) entry which is preliminary data.</text>
</comment>
<proteinExistence type="predicted"/>
<gene>
    <name evidence="2" type="ORF">EV03_2045</name>
</gene>
<sequence>MLASLMVHDWATPLNLSAPIAGILTIGGFMGYYSLSRKF</sequence>
<keyword evidence="1" id="KW-0472">Membrane</keyword>